<feature type="compositionally biased region" description="Acidic residues" evidence="1">
    <location>
        <begin position="271"/>
        <end position="290"/>
    </location>
</feature>
<organism evidence="3 4">
    <name type="scientific">Salsuginibacillus halophilus</name>
    <dbReference type="NCBI Taxonomy" id="517424"/>
    <lineage>
        <taxon>Bacteria</taxon>
        <taxon>Bacillati</taxon>
        <taxon>Bacillota</taxon>
        <taxon>Bacilli</taxon>
        <taxon>Bacillales</taxon>
        <taxon>Bacillaceae</taxon>
        <taxon>Salsuginibacillus</taxon>
    </lineage>
</organism>
<evidence type="ECO:0000259" key="2">
    <source>
        <dbReference type="PROSITE" id="PS51782"/>
    </source>
</evidence>
<dbReference type="InterPro" id="IPR036779">
    <property type="entry name" value="LysM_dom_sf"/>
</dbReference>
<dbReference type="RefSeq" id="WP_106589098.1">
    <property type="nucleotide sequence ID" value="NZ_PYAV01000009.1"/>
</dbReference>
<evidence type="ECO:0000313" key="3">
    <source>
        <dbReference type="EMBL" id="PSL43993.1"/>
    </source>
</evidence>
<dbReference type="PROSITE" id="PS51782">
    <property type="entry name" value="LYSM"/>
    <property type="match status" value="1"/>
</dbReference>
<dbReference type="Pfam" id="PF20918">
    <property type="entry name" value="SPOCS_spoVID-N"/>
    <property type="match status" value="1"/>
</dbReference>
<dbReference type="SUPFAM" id="SSF54106">
    <property type="entry name" value="LysM domain"/>
    <property type="match status" value="1"/>
</dbReference>
<dbReference type="CDD" id="cd00118">
    <property type="entry name" value="LysM"/>
    <property type="match status" value="1"/>
</dbReference>
<feature type="compositionally biased region" description="Acidic residues" evidence="1">
    <location>
        <begin position="330"/>
        <end position="349"/>
    </location>
</feature>
<dbReference type="InterPro" id="IPR018392">
    <property type="entry name" value="LysM"/>
</dbReference>
<evidence type="ECO:0000256" key="1">
    <source>
        <dbReference type="SAM" id="MobiDB-lite"/>
    </source>
</evidence>
<gene>
    <name evidence="3" type="ORF">B0H94_10950</name>
</gene>
<feature type="domain" description="LysM" evidence="2">
    <location>
        <begin position="369"/>
        <end position="412"/>
    </location>
</feature>
<evidence type="ECO:0000313" key="4">
    <source>
        <dbReference type="Proteomes" id="UP000242310"/>
    </source>
</evidence>
<dbReference type="Pfam" id="PF01476">
    <property type="entry name" value="LysM"/>
    <property type="match status" value="1"/>
</dbReference>
<reference evidence="3 4" key="1">
    <citation type="submission" date="2018-03" db="EMBL/GenBank/DDBJ databases">
        <title>Genomic Encyclopedia of Type Strains, Phase III (KMG-III): the genomes of soil and plant-associated and newly described type strains.</title>
        <authorList>
            <person name="Whitman W."/>
        </authorList>
    </citation>
    <scope>NUCLEOTIDE SEQUENCE [LARGE SCALE GENOMIC DNA]</scope>
    <source>
        <strain evidence="3 4">CGMCC 1.07653</strain>
    </source>
</reference>
<dbReference type="Gene3D" id="3.10.350.10">
    <property type="entry name" value="LysM domain"/>
    <property type="match status" value="1"/>
</dbReference>
<dbReference type="OrthoDB" id="2966368at2"/>
<feature type="compositionally biased region" description="Polar residues" evidence="1">
    <location>
        <begin position="293"/>
        <end position="302"/>
    </location>
</feature>
<comment type="caution">
    <text evidence="3">The sequence shown here is derived from an EMBL/GenBank/DDBJ whole genome shotgun (WGS) entry which is preliminary data.</text>
</comment>
<proteinExistence type="predicted"/>
<sequence length="427" mass="48436">MANEEQSGSALSFTLRESVWLEDEAAVRALLSLELQPDIAVEEHESDIIISGGLRLTGTYEKEEDYTSDEEAVFPQMIEHSYRNDDDTYSLQHFFPVDITIPLQRIERLEDVYIQIDSFDYELPANNCIQMTADVTISGLRTEDRGTETLQEPPAMTPAEAEVVHKETDEEWVQAETEPEPKPKREETISNDNDSASAEKNKEAIAAVDETEQNEAGHANEEVQPTETFEEGERDKDELADEPSNNLEVIDLEPADDEKKAVQSSERQEDTAEEAEEDTVEADHLEDVDDNSAAVTISSQPLSFHASETLPDRADQWTTEENEQLVAESEVSESPEPNNEEEEDEDEDRSDLTKIFAMQEEEESFTRLCLCIVQENETLERIAERYNISTAQLLRWNKLSSERVTEGDLLYIPQKSPRLTASSVYEE</sequence>
<accession>A0A2P8HCN0</accession>
<dbReference type="EMBL" id="PYAV01000009">
    <property type="protein sequence ID" value="PSL43993.1"/>
    <property type="molecule type" value="Genomic_DNA"/>
</dbReference>
<protein>
    <submittedName>
        <fullName evidence="3">Stage VI sporulation protein D</fullName>
    </submittedName>
</protein>
<feature type="compositionally biased region" description="Basic and acidic residues" evidence="1">
    <location>
        <begin position="179"/>
        <end position="188"/>
    </location>
</feature>
<dbReference type="AlphaFoldDB" id="A0A2P8HCN0"/>
<dbReference type="Proteomes" id="UP000242310">
    <property type="component" value="Unassembled WGS sequence"/>
</dbReference>
<dbReference type="InterPro" id="IPR048862">
    <property type="entry name" value="SPOCS_spoVID_N"/>
</dbReference>
<feature type="region of interest" description="Disordered" evidence="1">
    <location>
        <begin position="146"/>
        <end position="351"/>
    </location>
</feature>
<dbReference type="SMART" id="SM00257">
    <property type="entry name" value="LysM"/>
    <property type="match status" value="1"/>
</dbReference>
<feature type="compositionally biased region" description="Basic and acidic residues" evidence="1">
    <location>
        <begin position="257"/>
        <end position="270"/>
    </location>
</feature>
<name>A0A2P8HCN0_9BACI</name>
<keyword evidence="4" id="KW-1185">Reference proteome</keyword>